<dbReference type="InterPro" id="IPR015421">
    <property type="entry name" value="PyrdxlP-dep_Trfase_major"/>
</dbReference>
<dbReference type="EMBL" id="ASRX01000044">
    <property type="protein sequence ID" value="EYF03614.1"/>
    <property type="molecule type" value="Genomic_DNA"/>
</dbReference>
<comment type="similarity">
    <text evidence="1">In the C-terminal section; belongs to the class-I pyridoxal-phosphate-dependent aminotransferase family.</text>
</comment>
<keyword evidence="4" id="KW-0238">DNA-binding</keyword>
<dbReference type="Gene3D" id="3.40.640.10">
    <property type="entry name" value="Type I PLP-dependent aspartate aminotransferase-like (Major domain)"/>
    <property type="match status" value="1"/>
</dbReference>
<reference evidence="7 8" key="1">
    <citation type="submission" date="2013-05" db="EMBL/GenBank/DDBJ databases">
        <title>Genome assembly of Chondromyces apiculatus DSM 436.</title>
        <authorList>
            <person name="Sharma G."/>
            <person name="Khatri I."/>
            <person name="Kaur C."/>
            <person name="Mayilraj S."/>
            <person name="Subramanian S."/>
        </authorList>
    </citation>
    <scope>NUCLEOTIDE SEQUENCE [LARGE SCALE GENOMIC DNA]</scope>
    <source>
        <strain evidence="7 8">DSM 436</strain>
    </source>
</reference>
<keyword evidence="3" id="KW-0805">Transcription regulation</keyword>
<dbReference type="PROSITE" id="PS50949">
    <property type="entry name" value="HTH_GNTR"/>
    <property type="match status" value="1"/>
</dbReference>
<dbReference type="eggNOG" id="COG1167">
    <property type="taxonomic scope" value="Bacteria"/>
</dbReference>
<dbReference type="Pfam" id="PF00392">
    <property type="entry name" value="GntR"/>
    <property type="match status" value="1"/>
</dbReference>
<dbReference type="GO" id="GO:0003700">
    <property type="term" value="F:DNA-binding transcription factor activity"/>
    <property type="evidence" value="ECO:0007669"/>
    <property type="project" value="InterPro"/>
</dbReference>
<dbReference type="InterPro" id="IPR000524">
    <property type="entry name" value="Tscrpt_reg_HTH_GntR"/>
</dbReference>
<keyword evidence="8" id="KW-1185">Reference proteome</keyword>
<dbReference type="PANTHER" id="PTHR46577">
    <property type="entry name" value="HTH-TYPE TRANSCRIPTIONAL REGULATORY PROTEIN GABR"/>
    <property type="match status" value="1"/>
</dbReference>
<feature type="domain" description="HTH gntR-type" evidence="6">
    <location>
        <begin position="10"/>
        <end position="78"/>
    </location>
</feature>
<proteinExistence type="inferred from homology"/>
<dbReference type="InterPro" id="IPR015424">
    <property type="entry name" value="PyrdxlP-dep_Trfase"/>
</dbReference>
<dbReference type="InterPro" id="IPR015422">
    <property type="entry name" value="PyrdxlP-dep_Trfase_small"/>
</dbReference>
<dbReference type="CDD" id="cd00609">
    <property type="entry name" value="AAT_like"/>
    <property type="match status" value="1"/>
</dbReference>
<dbReference type="AlphaFoldDB" id="A0A017T304"/>
<dbReference type="InterPro" id="IPR004839">
    <property type="entry name" value="Aminotransferase_I/II_large"/>
</dbReference>
<dbReference type="Proteomes" id="UP000019678">
    <property type="component" value="Unassembled WGS sequence"/>
</dbReference>
<dbReference type="SUPFAM" id="SSF53383">
    <property type="entry name" value="PLP-dependent transferases"/>
    <property type="match status" value="1"/>
</dbReference>
<keyword evidence="7" id="KW-0808">Transferase</keyword>
<evidence type="ECO:0000259" key="6">
    <source>
        <dbReference type="PROSITE" id="PS50949"/>
    </source>
</evidence>
<keyword evidence="5" id="KW-0804">Transcription</keyword>
<dbReference type="CDD" id="cd07377">
    <property type="entry name" value="WHTH_GntR"/>
    <property type="match status" value="1"/>
</dbReference>
<evidence type="ECO:0000313" key="8">
    <source>
        <dbReference type="Proteomes" id="UP000019678"/>
    </source>
</evidence>
<dbReference type="OrthoDB" id="9804020at2"/>
<dbReference type="Gene3D" id="3.90.1150.10">
    <property type="entry name" value="Aspartate Aminotransferase, domain 1"/>
    <property type="match status" value="1"/>
</dbReference>
<evidence type="ECO:0000313" key="7">
    <source>
        <dbReference type="EMBL" id="EYF03614.1"/>
    </source>
</evidence>
<evidence type="ECO:0000256" key="2">
    <source>
        <dbReference type="ARBA" id="ARBA00022898"/>
    </source>
</evidence>
<dbReference type="SUPFAM" id="SSF46785">
    <property type="entry name" value="Winged helix' DNA-binding domain"/>
    <property type="match status" value="1"/>
</dbReference>
<comment type="caution">
    <text evidence="7">The sequence shown here is derived from an EMBL/GenBank/DDBJ whole genome shotgun (WGS) entry which is preliminary data.</text>
</comment>
<evidence type="ECO:0000256" key="1">
    <source>
        <dbReference type="ARBA" id="ARBA00005384"/>
    </source>
</evidence>
<dbReference type="RefSeq" id="WP_044245727.1">
    <property type="nucleotide sequence ID" value="NZ_ASRX01000044.1"/>
</dbReference>
<evidence type="ECO:0000256" key="5">
    <source>
        <dbReference type="ARBA" id="ARBA00023163"/>
    </source>
</evidence>
<dbReference type="STRING" id="1192034.CAP_5405"/>
<sequence>MQASSSAADGHLYEQVMAEMAALIEAGTLRQGDRLPSVRRLSRQRGVSVATVVQAYLGLEDRGLVEARPQSGHYVRARRAPLPPEPRLPRPTTTACKVSVRSVAARVYSASRDPSIVPFGAASPSPELLPTDKLNRILAAIARSAGGAGVAYDPPPGLPALRRQIARRSVDWGCALGPDDIVTTIGAMEALHLCLKAVARRGDTIAIESPTYFGLLQLIESLGIRAVEIPSHPRAGMDLDVLEEALGRHAIKAVLAVPNFSNPLGALMPDEAKERLVAMLARREIPLIEDDIHGDLHFGDVRPRVAKSFDRHGLVMLCSSFSKTLAPGYRVGWVAPGRFRDTVEQLKFAQTVASPTLTQMAVAELLDEGGYDHHLRALRRRLAAQVARVSEAVAEHFPAGTRVARPSGGFVLWVEMPTGVSALDLHDRALDRGISVAPGPLFSAKHRFLHCVRLNCGFPWSDLLDHGVRTLGRLAGEMVGS</sequence>
<name>A0A017T304_9BACT</name>
<dbReference type="PANTHER" id="PTHR46577:SF2">
    <property type="entry name" value="TRANSCRIPTIONAL REGULATORY PROTEIN"/>
    <property type="match status" value="1"/>
</dbReference>
<protein>
    <submittedName>
        <fullName evidence="7">Transcriptional regulator, GntR family domain / Aspartate aminotransferase</fullName>
    </submittedName>
</protein>
<dbReference type="InterPro" id="IPR036388">
    <property type="entry name" value="WH-like_DNA-bd_sf"/>
</dbReference>
<dbReference type="InterPro" id="IPR036390">
    <property type="entry name" value="WH_DNA-bd_sf"/>
</dbReference>
<dbReference type="GO" id="GO:0008483">
    <property type="term" value="F:transaminase activity"/>
    <property type="evidence" value="ECO:0007669"/>
    <property type="project" value="UniProtKB-KW"/>
</dbReference>
<accession>A0A017T304</accession>
<dbReference type="InterPro" id="IPR051446">
    <property type="entry name" value="HTH_trans_reg/aminotransferase"/>
</dbReference>
<dbReference type="GO" id="GO:0030170">
    <property type="term" value="F:pyridoxal phosphate binding"/>
    <property type="evidence" value="ECO:0007669"/>
    <property type="project" value="InterPro"/>
</dbReference>
<keyword evidence="2" id="KW-0663">Pyridoxal phosphate</keyword>
<gene>
    <name evidence="7" type="ORF">CAP_5405</name>
</gene>
<dbReference type="SMART" id="SM00345">
    <property type="entry name" value="HTH_GNTR"/>
    <property type="match status" value="1"/>
</dbReference>
<dbReference type="Pfam" id="PF00155">
    <property type="entry name" value="Aminotran_1_2"/>
    <property type="match status" value="1"/>
</dbReference>
<dbReference type="GO" id="GO:0003677">
    <property type="term" value="F:DNA binding"/>
    <property type="evidence" value="ECO:0007669"/>
    <property type="project" value="UniProtKB-KW"/>
</dbReference>
<evidence type="ECO:0000256" key="3">
    <source>
        <dbReference type="ARBA" id="ARBA00023015"/>
    </source>
</evidence>
<evidence type="ECO:0000256" key="4">
    <source>
        <dbReference type="ARBA" id="ARBA00023125"/>
    </source>
</evidence>
<dbReference type="Gene3D" id="1.10.10.10">
    <property type="entry name" value="Winged helix-like DNA-binding domain superfamily/Winged helix DNA-binding domain"/>
    <property type="match status" value="1"/>
</dbReference>
<organism evidence="7 8">
    <name type="scientific">Chondromyces apiculatus DSM 436</name>
    <dbReference type="NCBI Taxonomy" id="1192034"/>
    <lineage>
        <taxon>Bacteria</taxon>
        <taxon>Pseudomonadati</taxon>
        <taxon>Myxococcota</taxon>
        <taxon>Polyangia</taxon>
        <taxon>Polyangiales</taxon>
        <taxon>Polyangiaceae</taxon>
        <taxon>Chondromyces</taxon>
    </lineage>
</organism>
<keyword evidence="7" id="KW-0032">Aminotransferase</keyword>